<keyword evidence="1" id="KW-1133">Transmembrane helix</keyword>
<dbReference type="Proteomes" id="UP000823775">
    <property type="component" value="Unassembled WGS sequence"/>
</dbReference>
<name>A0ABS8SJJ1_DATST</name>
<dbReference type="EMBL" id="JACEIK010000554">
    <property type="protein sequence ID" value="MCD7458988.1"/>
    <property type="molecule type" value="Genomic_DNA"/>
</dbReference>
<gene>
    <name evidence="2" type="ORF">HAX54_039769</name>
</gene>
<proteinExistence type="predicted"/>
<keyword evidence="1" id="KW-0812">Transmembrane</keyword>
<accession>A0ABS8SJJ1</accession>
<organism evidence="2 3">
    <name type="scientific">Datura stramonium</name>
    <name type="common">Jimsonweed</name>
    <name type="synonym">Common thornapple</name>
    <dbReference type="NCBI Taxonomy" id="4076"/>
    <lineage>
        <taxon>Eukaryota</taxon>
        <taxon>Viridiplantae</taxon>
        <taxon>Streptophyta</taxon>
        <taxon>Embryophyta</taxon>
        <taxon>Tracheophyta</taxon>
        <taxon>Spermatophyta</taxon>
        <taxon>Magnoliopsida</taxon>
        <taxon>eudicotyledons</taxon>
        <taxon>Gunneridae</taxon>
        <taxon>Pentapetalae</taxon>
        <taxon>asterids</taxon>
        <taxon>lamiids</taxon>
        <taxon>Solanales</taxon>
        <taxon>Solanaceae</taxon>
        <taxon>Solanoideae</taxon>
        <taxon>Datureae</taxon>
        <taxon>Datura</taxon>
    </lineage>
</organism>
<evidence type="ECO:0000256" key="1">
    <source>
        <dbReference type="SAM" id="Phobius"/>
    </source>
</evidence>
<evidence type="ECO:0000313" key="2">
    <source>
        <dbReference type="EMBL" id="MCD7458988.1"/>
    </source>
</evidence>
<keyword evidence="3" id="KW-1185">Reference proteome</keyword>
<comment type="caution">
    <text evidence="2">The sequence shown here is derived from an EMBL/GenBank/DDBJ whole genome shotgun (WGS) entry which is preliminary data.</text>
</comment>
<keyword evidence="1" id="KW-0472">Membrane</keyword>
<evidence type="ECO:0000313" key="3">
    <source>
        <dbReference type="Proteomes" id="UP000823775"/>
    </source>
</evidence>
<sequence>MEIEASCCRVTFTIFGIIDFVVFFLTSNQTIPYCSQVNRLRREGGGSVRGEKVVKMALLFKPMEERGEGREDEDLEGPFDLVSNTGVLRALIGSGVMSIG</sequence>
<reference evidence="2 3" key="1">
    <citation type="journal article" date="2021" name="BMC Genomics">
        <title>Datura genome reveals duplications of psychoactive alkaloid biosynthetic genes and high mutation rate following tissue culture.</title>
        <authorList>
            <person name="Rajewski A."/>
            <person name="Carter-House D."/>
            <person name="Stajich J."/>
            <person name="Litt A."/>
        </authorList>
    </citation>
    <scope>NUCLEOTIDE SEQUENCE [LARGE SCALE GENOMIC DNA]</scope>
    <source>
        <strain evidence="2">AR-01</strain>
    </source>
</reference>
<feature type="transmembrane region" description="Helical" evidence="1">
    <location>
        <begin position="7"/>
        <end position="26"/>
    </location>
</feature>
<protein>
    <submittedName>
        <fullName evidence="2">Uncharacterized protein</fullName>
    </submittedName>
</protein>